<dbReference type="KEGG" id="pfp:PFL1_04858"/>
<dbReference type="AlphaFoldDB" id="A0A061HAT9"/>
<proteinExistence type="predicted"/>
<dbReference type="HOGENOM" id="CLU_2198106_0_0_1"/>
<sequence>MDVRQPSTPSEADDLLAGIVDQWESGGKAQLQDLLSQTLLASSSTETPLLDWTLDVVWGMDAEIDTRKELATDLGESDDISLGALPDSPVTAASARSRLAGVVKELVK</sequence>
<reference evidence="1 2" key="1">
    <citation type="journal article" date="2013" name="Plant Cell">
        <title>The transition from a phytopathogenic smut ancestor to an anamorphic biocontrol agent deciphered by comparative whole-genome analysis.</title>
        <authorList>
            <person name="Lefebvre F."/>
            <person name="Joly D.L."/>
            <person name="Labbe C."/>
            <person name="Teichmann B."/>
            <person name="Linning R."/>
            <person name="Belzile F."/>
            <person name="Bakkeren G."/>
            <person name="Belanger R.R."/>
        </authorList>
    </citation>
    <scope>NUCLEOTIDE SEQUENCE [LARGE SCALE GENOMIC DNA]</scope>
    <source>
        <strain evidence="1 2">PF-1</strain>
    </source>
</reference>
<dbReference type="EMBL" id="KE361638">
    <property type="protein sequence ID" value="EPQ27721.1"/>
    <property type="molecule type" value="Genomic_DNA"/>
</dbReference>
<dbReference type="GeneID" id="19318958"/>
<dbReference type="Proteomes" id="UP000053664">
    <property type="component" value="Unassembled WGS sequence"/>
</dbReference>
<accession>A0A061HAT9</accession>
<evidence type="ECO:0000313" key="1">
    <source>
        <dbReference type="EMBL" id="EPQ27721.1"/>
    </source>
</evidence>
<dbReference type="RefSeq" id="XP_007880577.1">
    <property type="nucleotide sequence ID" value="XM_007882386.1"/>
</dbReference>
<name>A0A061HAT9_9BASI</name>
<protein>
    <submittedName>
        <fullName evidence="1">Uncharacterized protein</fullName>
    </submittedName>
</protein>
<organism evidence="1 2">
    <name type="scientific">Pseudozyma flocculosa PF-1</name>
    <dbReference type="NCBI Taxonomy" id="1277687"/>
    <lineage>
        <taxon>Eukaryota</taxon>
        <taxon>Fungi</taxon>
        <taxon>Dikarya</taxon>
        <taxon>Basidiomycota</taxon>
        <taxon>Ustilaginomycotina</taxon>
        <taxon>Ustilaginomycetes</taxon>
        <taxon>Ustilaginales</taxon>
        <taxon>Ustilaginaceae</taxon>
        <taxon>Pseudozyma</taxon>
    </lineage>
</organism>
<gene>
    <name evidence="1" type="ORF">PFL1_04858</name>
</gene>
<evidence type="ECO:0000313" key="2">
    <source>
        <dbReference type="Proteomes" id="UP000053664"/>
    </source>
</evidence>